<accession>A0A084AKS7</accession>
<proteinExistence type="predicted"/>
<evidence type="ECO:0000313" key="2">
    <source>
        <dbReference type="Proteomes" id="UP000028045"/>
    </source>
</evidence>
<dbReference type="EMBL" id="KL648679">
    <property type="protein sequence ID" value="KEY65906.1"/>
    <property type="molecule type" value="Genomic_DNA"/>
</dbReference>
<evidence type="ECO:0000313" key="1">
    <source>
        <dbReference type="EMBL" id="KEY65906.1"/>
    </source>
</evidence>
<sequence>MATTNVYRPPTRDDDVGTLLRGFAHDSERTVTFAAKVIRESMVTPSPRKAGDSARTEDSKRLAWTSCYAFTYTDKLSGLLD</sequence>
<reference evidence="1 2" key="1">
    <citation type="journal article" date="2014" name="BMC Genomics">
        <title>Comparative genome sequencing reveals chemotype-specific gene clusters in the toxigenic black mold Stachybotrys.</title>
        <authorList>
            <person name="Semeiks J."/>
            <person name="Borek D."/>
            <person name="Otwinowski Z."/>
            <person name="Grishin N.V."/>
        </authorList>
    </citation>
    <scope>NUCLEOTIDE SEQUENCE [LARGE SCALE GENOMIC DNA]</scope>
    <source>
        <strain evidence="2">CBS 109288 / IBT 7711</strain>
    </source>
</reference>
<keyword evidence="2" id="KW-1185">Reference proteome</keyword>
<gene>
    <name evidence="1" type="ORF">S7711_11202</name>
</gene>
<dbReference type="Proteomes" id="UP000028045">
    <property type="component" value="Unassembled WGS sequence"/>
</dbReference>
<dbReference type="AlphaFoldDB" id="A0A084AKS7"/>
<organism evidence="1 2">
    <name type="scientific">Stachybotrys chartarum (strain CBS 109288 / IBT 7711)</name>
    <name type="common">Toxic black mold</name>
    <name type="synonym">Stilbospora chartarum</name>
    <dbReference type="NCBI Taxonomy" id="1280523"/>
    <lineage>
        <taxon>Eukaryota</taxon>
        <taxon>Fungi</taxon>
        <taxon>Dikarya</taxon>
        <taxon>Ascomycota</taxon>
        <taxon>Pezizomycotina</taxon>
        <taxon>Sordariomycetes</taxon>
        <taxon>Hypocreomycetidae</taxon>
        <taxon>Hypocreales</taxon>
        <taxon>Stachybotryaceae</taxon>
        <taxon>Stachybotrys</taxon>
    </lineage>
</organism>
<name>A0A084AKS7_STACB</name>
<protein>
    <submittedName>
        <fullName evidence="1">Uncharacterized protein</fullName>
    </submittedName>
</protein>
<dbReference type="HOGENOM" id="CLU_2575412_0_0_1"/>